<organism evidence="2">
    <name type="scientific">Hyperionvirus sp</name>
    <dbReference type="NCBI Taxonomy" id="2487770"/>
    <lineage>
        <taxon>Viruses</taxon>
        <taxon>Varidnaviria</taxon>
        <taxon>Bamfordvirae</taxon>
        <taxon>Nucleocytoviricota</taxon>
        <taxon>Megaviricetes</taxon>
        <taxon>Imitervirales</taxon>
        <taxon>Mimiviridae</taxon>
        <taxon>Klosneuvirinae</taxon>
    </lineage>
</organism>
<proteinExistence type="predicted"/>
<accession>A0A3G5A6A7</accession>
<sequence length="140" mass="16351">MASEAHLHVYNTLYFGLKSDLKELVNEFFPEYAQKAFSELYASENRLCLRCCKPRKLMYTYCRSHLKAVFDDPRPMNSAEVKKHNDDLVAWRKQNLLVLLAIEKKKSRRRSRDDEKENEPDAAPTKSRRRARSASPGEAD</sequence>
<evidence type="ECO:0000256" key="1">
    <source>
        <dbReference type="SAM" id="MobiDB-lite"/>
    </source>
</evidence>
<name>A0A3G5A6A7_9VIRU</name>
<protein>
    <submittedName>
        <fullName evidence="2">Uncharacterized protein</fullName>
    </submittedName>
</protein>
<dbReference type="EMBL" id="MK072384">
    <property type="protein sequence ID" value="AYV82767.1"/>
    <property type="molecule type" value="Genomic_DNA"/>
</dbReference>
<reference evidence="2" key="1">
    <citation type="submission" date="2018-10" db="EMBL/GenBank/DDBJ databases">
        <title>Hidden diversity of soil giant viruses.</title>
        <authorList>
            <person name="Schulz F."/>
            <person name="Alteio L."/>
            <person name="Goudeau D."/>
            <person name="Ryan E.M."/>
            <person name="Malmstrom R.R."/>
            <person name="Blanchard J."/>
            <person name="Woyke T."/>
        </authorList>
    </citation>
    <scope>NUCLEOTIDE SEQUENCE</scope>
    <source>
        <strain evidence="2">HYV1</strain>
    </source>
</reference>
<evidence type="ECO:0000313" key="2">
    <source>
        <dbReference type="EMBL" id="AYV82767.1"/>
    </source>
</evidence>
<feature type="region of interest" description="Disordered" evidence="1">
    <location>
        <begin position="106"/>
        <end position="140"/>
    </location>
</feature>
<gene>
    <name evidence="2" type="ORF">Hyperionvirus2_135</name>
</gene>